<dbReference type="AlphaFoldDB" id="A0AAV9GPE1"/>
<dbReference type="PROSITE" id="PS51720">
    <property type="entry name" value="G_AIG1"/>
    <property type="match status" value="1"/>
</dbReference>
<dbReference type="EMBL" id="MU865932">
    <property type="protein sequence ID" value="KAK4450488.1"/>
    <property type="molecule type" value="Genomic_DNA"/>
</dbReference>
<dbReference type="InterPro" id="IPR027417">
    <property type="entry name" value="P-loop_NTPase"/>
</dbReference>
<dbReference type="GO" id="GO:0005525">
    <property type="term" value="F:GTP binding"/>
    <property type="evidence" value="ECO:0007669"/>
    <property type="project" value="InterPro"/>
</dbReference>
<name>A0AAV9GPE1_9PEZI</name>
<evidence type="ECO:0000259" key="2">
    <source>
        <dbReference type="PROSITE" id="PS51720"/>
    </source>
</evidence>
<evidence type="ECO:0000256" key="1">
    <source>
        <dbReference type="ARBA" id="ARBA00022741"/>
    </source>
</evidence>
<sequence>MAGSVSVGKSDVLIALLGLTGAGKTTFASVASGDKTLKVGHSIYPCTQDPKAIPCKMPDGRKVVLIDTPGFDDDNRSDVQILEDIAKWMAAQGYLKRHQLDGIILLHPITVHRVGGNERARTKLLQKILGENAYKRIVIATTMWEQLNSEVDMQERLDGREKDLWHELVTRGAKISKHANNRESAYNIIQEIIERSEKYGKLEPLLQVELAKNPMLVETTAGRTVKEQLLLDIKKTRELVRDHEHKKPRRATKRDQVIRPARWKEWKEWVDEKRTLEERIDMKEVQLKRLNSLSFRLKSFFVGLFGG</sequence>
<reference evidence="3" key="1">
    <citation type="journal article" date="2023" name="Mol. Phylogenet. Evol.">
        <title>Genome-scale phylogeny and comparative genomics of the fungal order Sordariales.</title>
        <authorList>
            <person name="Hensen N."/>
            <person name="Bonometti L."/>
            <person name="Westerberg I."/>
            <person name="Brannstrom I.O."/>
            <person name="Guillou S."/>
            <person name="Cros-Aarteil S."/>
            <person name="Calhoun S."/>
            <person name="Haridas S."/>
            <person name="Kuo A."/>
            <person name="Mondo S."/>
            <person name="Pangilinan J."/>
            <person name="Riley R."/>
            <person name="LaButti K."/>
            <person name="Andreopoulos B."/>
            <person name="Lipzen A."/>
            <person name="Chen C."/>
            <person name="Yan M."/>
            <person name="Daum C."/>
            <person name="Ng V."/>
            <person name="Clum A."/>
            <person name="Steindorff A."/>
            <person name="Ohm R.A."/>
            <person name="Martin F."/>
            <person name="Silar P."/>
            <person name="Natvig D.O."/>
            <person name="Lalanne C."/>
            <person name="Gautier V."/>
            <person name="Ament-Velasquez S.L."/>
            <person name="Kruys A."/>
            <person name="Hutchinson M.I."/>
            <person name="Powell A.J."/>
            <person name="Barry K."/>
            <person name="Miller A.N."/>
            <person name="Grigoriev I.V."/>
            <person name="Debuchy R."/>
            <person name="Gladieux P."/>
            <person name="Hiltunen Thoren M."/>
            <person name="Johannesson H."/>
        </authorList>
    </citation>
    <scope>NUCLEOTIDE SEQUENCE</scope>
    <source>
        <strain evidence="3">PSN243</strain>
    </source>
</reference>
<accession>A0AAV9GPE1</accession>
<evidence type="ECO:0000313" key="3">
    <source>
        <dbReference type="EMBL" id="KAK4450488.1"/>
    </source>
</evidence>
<reference evidence="3" key="2">
    <citation type="submission" date="2023-05" db="EMBL/GenBank/DDBJ databases">
        <authorList>
            <consortium name="Lawrence Berkeley National Laboratory"/>
            <person name="Steindorff A."/>
            <person name="Hensen N."/>
            <person name="Bonometti L."/>
            <person name="Westerberg I."/>
            <person name="Brannstrom I.O."/>
            <person name="Guillou S."/>
            <person name="Cros-Aarteil S."/>
            <person name="Calhoun S."/>
            <person name="Haridas S."/>
            <person name="Kuo A."/>
            <person name="Mondo S."/>
            <person name="Pangilinan J."/>
            <person name="Riley R."/>
            <person name="Labutti K."/>
            <person name="Andreopoulos B."/>
            <person name="Lipzen A."/>
            <person name="Chen C."/>
            <person name="Yanf M."/>
            <person name="Daum C."/>
            <person name="Ng V."/>
            <person name="Clum A."/>
            <person name="Ohm R."/>
            <person name="Martin F."/>
            <person name="Silar P."/>
            <person name="Natvig D."/>
            <person name="Lalanne C."/>
            <person name="Gautier V."/>
            <person name="Ament-Velasquez S.L."/>
            <person name="Kruys A."/>
            <person name="Hutchinson M.I."/>
            <person name="Powell A.J."/>
            <person name="Barry K."/>
            <person name="Miller A.N."/>
            <person name="Grigoriev I.V."/>
            <person name="Debuchy R."/>
            <person name="Gladieux P."/>
            <person name="Thoren M.H."/>
            <person name="Johannesson H."/>
        </authorList>
    </citation>
    <scope>NUCLEOTIDE SEQUENCE</scope>
    <source>
        <strain evidence="3">PSN243</strain>
    </source>
</reference>
<keyword evidence="4" id="KW-1185">Reference proteome</keyword>
<proteinExistence type="predicted"/>
<organism evidence="3 4">
    <name type="scientific">Podospora aff. communis PSN243</name>
    <dbReference type="NCBI Taxonomy" id="3040156"/>
    <lineage>
        <taxon>Eukaryota</taxon>
        <taxon>Fungi</taxon>
        <taxon>Dikarya</taxon>
        <taxon>Ascomycota</taxon>
        <taxon>Pezizomycotina</taxon>
        <taxon>Sordariomycetes</taxon>
        <taxon>Sordariomycetidae</taxon>
        <taxon>Sordariales</taxon>
        <taxon>Podosporaceae</taxon>
        <taxon>Podospora</taxon>
    </lineage>
</organism>
<feature type="domain" description="AIG1-type G" evidence="2">
    <location>
        <begin position="9"/>
        <end position="234"/>
    </location>
</feature>
<protein>
    <submittedName>
        <fullName evidence="3">GTPase IMAP family member 4</fullName>
    </submittedName>
</protein>
<dbReference type="SUPFAM" id="SSF52540">
    <property type="entry name" value="P-loop containing nucleoside triphosphate hydrolases"/>
    <property type="match status" value="1"/>
</dbReference>
<dbReference type="CDD" id="cd00882">
    <property type="entry name" value="Ras_like_GTPase"/>
    <property type="match status" value="1"/>
</dbReference>
<dbReference type="Gene3D" id="3.40.50.300">
    <property type="entry name" value="P-loop containing nucleotide triphosphate hydrolases"/>
    <property type="match status" value="1"/>
</dbReference>
<dbReference type="Proteomes" id="UP001321760">
    <property type="component" value="Unassembled WGS sequence"/>
</dbReference>
<dbReference type="Pfam" id="PF04548">
    <property type="entry name" value="AIG1"/>
    <property type="match status" value="1"/>
</dbReference>
<dbReference type="InterPro" id="IPR006703">
    <property type="entry name" value="G_AIG1"/>
</dbReference>
<comment type="caution">
    <text evidence="3">The sequence shown here is derived from an EMBL/GenBank/DDBJ whole genome shotgun (WGS) entry which is preliminary data.</text>
</comment>
<keyword evidence="1" id="KW-0547">Nucleotide-binding</keyword>
<evidence type="ECO:0000313" key="4">
    <source>
        <dbReference type="Proteomes" id="UP001321760"/>
    </source>
</evidence>
<gene>
    <name evidence="3" type="ORF">QBC34DRAFT_437312</name>
</gene>